<name>A0ABZ2K3F4_9BACT</name>
<dbReference type="RefSeq" id="WP_394843838.1">
    <property type="nucleotide sequence ID" value="NZ_CP089982.1"/>
</dbReference>
<dbReference type="PRINTS" id="PR00032">
    <property type="entry name" value="HTHARAC"/>
</dbReference>
<dbReference type="Pfam" id="PF06445">
    <property type="entry name" value="GyrI-like"/>
    <property type="match status" value="1"/>
</dbReference>
<evidence type="ECO:0000256" key="3">
    <source>
        <dbReference type="ARBA" id="ARBA00023163"/>
    </source>
</evidence>
<sequence length="308" mass="33875">MKTETRTFYQAAVERTVLRITETLDEALDLAALARGAALSSFHFHRIFRGMMGETPLEMHRRLRLERAAWQLLARDTAVTTIAFEAGYETHEAFTRAFRAAYGSSPSAFRQGAAEIRSACERPQQIELAARSGVHFRHEPAKELLVRFLIGEVIMNVTIEEMPELRVAAIRHVGPYDRISEAFARLGGLAAPAGLFQAPGLKMLAIYHDDPETTAPEQLQSDAGITVGPGVRVPDGAVEVKIPAGRYAHATHVGPYTELGDCWSRLMGGWLPQSGHRVGSGPAYEVYRNNPTNAAPHELTTDLYLSLA</sequence>
<dbReference type="Proteomes" id="UP001379533">
    <property type="component" value="Chromosome"/>
</dbReference>
<dbReference type="PROSITE" id="PS00041">
    <property type="entry name" value="HTH_ARAC_FAMILY_1"/>
    <property type="match status" value="1"/>
</dbReference>
<dbReference type="Pfam" id="PF12833">
    <property type="entry name" value="HTH_18"/>
    <property type="match status" value="1"/>
</dbReference>
<reference evidence="5 6" key="1">
    <citation type="submission" date="2021-12" db="EMBL/GenBank/DDBJ databases">
        <title>Discovery of the Pendulisporaceae a myxobacterial family with distinct sporulation behavior and unique specialized metabolism.</title>
        <authorList>
            <person name="Garcia R."/>
            <person name="Popoff A."/>
            <person name="Bader C.D."/>
            <person name="Loehr J."/>
            <person name="Walesch S."/>
            <person name="Walt C."/>
            <person name="Boldt J."/>
            <person name="Bunk B."/>
            <person name="Haeckl F.J.F.P.J."/>
            <person name="Gunesch A.P."/>
            <person name="Birkelbach J."/>
            <person name="Nuebel U."/>
            <person name="Pietschmann T."/>
            <person name="Bach T."/>
            <person name="Mueller R."/>
        </authorList>
    </citation>
    <scope>NUCLEOTIDE SEQUENCE [LARGE SCALE GENOMIC DNA]</scope>
    <source>
        <strain evidence="5 6">MSr12523</strain>
    </source>
</reference>
<dbReference type="InterPro" id="IPR050908">
    <property type="entry name" value="SmbC-like"/>
</dbReference>
<dbReference type="PANTHER" id="PTHR40055">
    <property type="entry name" value="TRANSCRIPTIONAL REGULATOR YGIV-RELATED"/>
    <property type="match status" value="1"/>
</dbReference>
<gene>
    <name evidence="5" type="ORF">LZC95_43155</name>
</gene>
<dbReference type="Gene3D" id="3.20.80.10">
    <property type="entry name" value="Regulatory factor, effector binding domain"/>
    <property type="match status" value="1"/>
</dbReference>
<dbReference type="SMART" id="SM00342">
    <property type="entry name" value="HTH_ARAC"/>
    <property type="match status" value="1"/>
</dbReference>
<dbReference type="PANTHER" id="PTHR40055:SF1">
    <property type="entry name" value="TRANSCRIPTIONAL REGULATOR YGIV-RELATED"/>
    <property type="match status" value="1"/>
</dbReference>
<dbReference type="Gene3D" id="1.10.10.60">
    <property type="entry name" value="Homeodomain-like"/>
    <property type="match status" value="2"/>
</dbReference>
<dbReference type="SMART" id="SM00871">
    <property type="entry name" value="AraC_E_bind"/>
    <property type="match status" value="1"/>
</dbReference>
<feature type="domain" description="HTH araC/xylS-type" evidence="4">
    <location>
        <begin position="14"/>
        <end position="112"/>
    </location>
</feature>
<dbReference type="InterPro" id="IPR009057">
    <property type="entry name" value="Homeodomain-like_sf"/>
</dbReference>
<keyword evidence="2" id="KW-0238">DNA-binding</keyword>
<dbReference type="InterPro" id="IPR020449">
    <property type="entry name" value="Tscrpt_reg_AraC-type_HTH"/>
</dbReference>
<accession>A0ABZ2K3F4</accession>
<dbReference type="SUPFAM" id="SSF46689">
    <property type="entry name" value="Homeodomain-like"/>
    <property type="match status" value="2"/>
</dbReference>
<dbReference type="InterPro" id="IPR018062">
    <property type="entry name" value="HTH_AraC-typ_CS"/>
</dbReference>
<keyword evidence="3" id="KW-0804">Transcription</keyword>
<evidence type="ECO:0000259" key="4">
    <source>
        <dbReference type="PROSITE" id="PS01124"/>
    </source>
</evidence>
<evidence type="ECO:0000313" key="6">
    <source>
        <dbReference type="Proteomes" id="UP001379533"/>
    </source>
</evidence>
<organism evidence="5 6">
    <name type="scientific">Pendulispora brunnea</name>
    <dbReference type="NCBI Taxonomy" id="2905690"/>
    <lineage>
        <taxon>Bacteria</taxon>
        <taxon>Pseudomonadati</taxon>
        <taxon>Myxococcota</taxon>
        <taxon>Myxococcia</taxon>
        <taxon>Myxococcales</taxon>
        <taxon>Sorangiineae</taxon>
        <taxon>Pendulisporaceae</taxon>
        <taxon>Pendulispora</taxon>
    </lineage>
</organism>
<evidence type="ECO:0000256" key="2">
    <source>
        <dbReference type="ARBA" id="ARBA00023125"/>
    </source>
</evidence>
<dbReference type="EMBL" id="CP089982">
    <property type="protein sequence ID" value="WXA93240.1"/>
    <property type="molecule type" value="Genomic_DNA"/>
</dbReference>
<dbReference type="InterPro" id="IPR029442">
    <property type="entry name" value="GyrI-like"/>
</dbReference>
<dbReference type="PROSITE" id="PS01124">
    <property type="entry name" value="HTH_ARAC_FAMILY_2"/>
    <property type="match status" value="1"/>
</dbReference>
<protein>
    <submittedName>
        <fullName evidence="5">AraC family transcriptional regulator</fullName>
    </submittedName>
</protein>
<evidence type="ECO:0000313" key="5">
    <source>
        <dbReference type="EMBL" id="WXA93240.1"/>
    </source>
</evidence>
<dbReference type="InterPro" id="IPR011256">
    <property type="entry name" value="Reg_factor_effector_dom_sf"/>
</dbReference>
<proteinExistence type="predicted"/>
<keyword evidence="6" id="KW-1185">Reference proteome</keyword>
<dbReference type="InterPro" id="IPR010499">
    <property type="entry name" value="AraC_E-bd"/>
</dbReference>
<evidence type="ECO:0000256" key="1">
    <source>
        <dbReference type="ARBA" id="ARBA00023015"/>
    </source>
</evidence>
<dbReference type="SUPFAM" id="SSF55136">
    <property type="entry name" value="Probable bacterial effector-binding domain"/>
    <property type="match status" value="1"/>
</dbReference>
<dbReference type="InterPro" id="IPR018060">
    <property type="entry name" value="HTH_AraC"/>
</dbReference>
<keyword evidence="1" id="KW-0805">Transcription regulation</keyword>